<feature type="signal peptide" evidence="1">
    <location>
        <begin position="1"/>
        <end position="19"/>
    </location>
</feature>
<dbReference type="EMBL" id="JALNTZ010000002">
    <property type="protein sequence ID" value="KAJ3660563.1"/>
    <property type="molecule type" value="Genomic_DNA"/>
</dbReference>
<feature type="chain" id="PRO_5041356769" evidence="1">
    <location>
        <begin position="20"/>
        <end position="145"/>
    </location>
</feature>
<evidence type="ECO:0000313" key="2">
    <source>
        <dbReference type="EMBL" id="KAJ3660563.1"/>
    </source>
</evidence>
<sequence length="145" mass="16262">MNKLLFSTTLLLLVPFSSSFWYEPISASTTYLKIVNYAGTDIVATVVTDTDPYDWADMRGPSLNFQDLQIPAGMSVSKQEKINGNSRSALFTMTLVFADGSREKFRAQQTLGGNNRLVHLEGWRNITVSLDTTMCLYDTVVFMIQ</sequence>
<accession>A0AA38MLY5</accession>
<name>A0AA38MLY5_9CUCU</name>
<gene>
    <name evidence="2" type="ORF">Zmor_005005</name>
</gene>
<dbReference type="AlphaFoldDB" id="A0AA38MLY5"/>
<proteinExistence type="predicted"/>
<keyword evidence="3" id="KW-1185">Reference proteome</keyword>
<evidence type="ECO:0000313" key="3">
    <source>
        <dbReference type="Proteomes" id="UP001168821"/>
    </source>
</evidence>
<protein>
    <submittedName>
        <fullName evidence="2">Uncharacterized protein</fullName>
    </submittedName>
</protein>
<comment type="caution">
    <text evidence="2">The sequence shown here is derived from an EMBL/GenBank/DDBJ whole genome shotgun (WGS) entry which is preliminary data.</text>
</comment>
<dbReference type="Proteomes" id="UP001168821">
    <property type="component" value="Unassembled WGS sequence"/>
</dbReference>
<keyword evidence="1" id="KW-0732">Signal</keyword>
<evidence type="ECO:0000256" key="1">
    <source>
        <dbReference type="SAM" id="SignalP"/>
    </source>
</evidence>
<organism evidence="2 3">
    <name type="scientific">Zophobas morio</name>
    <dbReference type="NCBI Taxonomy" id="2755281"/>
    <lineage>
        <taxon>Eukaryota</taxon>
        <taxon>Metazoa</taxon>
        <taxon>Ecdysozoa</taxon>
        <taxon>Arthropoda</taxon>
        <taxon>Hexapoda</taxon>
        <taxon>Insecta</taxon>
        <taxon>Pterygota</taxon>
        <taxon>Neoptera</taxon>
        <taxon>Endopterygota</taxon>
        <taxon>Coleoptera</taxon>
        <taxon>Polyphaga</taxon>
        <taxon>Cucujiformia</taxon>
        <taxon>Tenebrionidae</taxon>
        <taxon>Zophobas</taxon>
    </lineage>
</organism>
<reference evidence="2" key="1">
    <citation type="journal article" date="2023" name="G3 (Bethesda)">
        <title>Whole genome assemblies of Zophobas morio and Tenebrio molitor.</title>
        <authorList>
            <person name="Kaur S."/>
            <person name="Stinson S.A."/>
            <person name="diCenzo G.C."/>
        </authorList>
    </citation>
    <scope>NUCLEOTIDE SEQUENCE</scope>
    <source>
        <strain evidence="2">QUZm001</strain>
    </source>
</reference>